<evidence type="ECO:0000313" key="2">
    <source>
        <dbReference type="Proteomes" id="UP000250235"/>
    </source>
</evidence>
<gene>
    <name evidence="1" type="ORF">F511_03400</name>
</gene>
<dbReference type="Proteomes" id="UP000250235">
    <property type="component" value="Unassembled WGS sequence"/>
</dbReference>
<evidence type="ECO:0000313" key="1">
    <source>
        <dbReference type="EMBL" id="KZV25102.1"/>
    </source>
</evidence>
<accession>A0A2Z7B0S9</accession>
<sequence length="151" mass="16576">MDRIGRSSTVQLLKGHFPCGVVGAGRQVSKVVSEHQARICQYTISAKLHQQLDFSKKKKFRRSIAAPPPHPRRVATDVAGSSRMSCADVAGLSYMSCAHVTADVAHNTRNITARPVRAVRAQDRHHCMHVTHGMWHACNGGDGDLAPMMRQ</sequence>
<dbReference type="AlphaFoldDB" id="A0A2Z7B0S9"/>
<proteinExistence type="predicted"/>
<keyword evidence="2" id="KW-1185">Reference proteome</keyword>
<reference evidence="1 2" key="1">
    <citation type="journal article" date="2015" name="Proc. Natl. Acad. Sci. U.S.A.">
        <title>The resurrection genome of Boea hygrometrica: A blueprint for survival of dehydration.</title>
        <authorList>
            <person name="Xiao L."/>
            <person name="Yang G."/>
            <person name="Zhang L."/>
            <person name="Yang X."/>
            <person name="Zhao S."/>
            <person name="Ji Z."/>
            <person name="Zhou Q."/>
            <person name="Hu M."/>
            <person name="Wang Y."/>
            <person name="Chen M."/>
            <person name="Xu Y."/>
            <person name="Jin H."/>
            <person name="Xiao X."/>
            <person name="Hu G."/>
            <person name="Bao F."/>
            <person name="Hu Y."/>
            <person name="Wan P."/>
            <person name="Li L."/>
            <person name="Deng X."/>
            <person name="Kuang T."/>
            <person name="Xiang C."/>
            <person name="Zhu J.K."/>
            <person name="Oliver M.J."/>
            <person name="He Y."/>
        </authorList>
    </citation>
    <scope>NUCLEOTIDE SEQUENCE [LARGE SCALE GENOMIC DNA]</scope>
    <source>
        <strain evidence="2">cv. XS01</strain>
    </source>
</reference>
<name>A0A2Z7B0S9_9LAMI</name>
<dbReference type="EMBL" id="KV012039">
    <property type="protein sequence ID" value="KZV25102.1"/>
    <property type="molecule type" value="Genomic_DNA"/>
</dbReference>
<protein>
    <submittedName>
        <fullName evidence="1">Calmodulin-binding family protein</fullName>
    </submittedName>
</protein>
<organism evidence="1 2">
    <name type="scientific">Dorcoceras hygrometricum</name>
    <dbReference type="NCBI Taxonomy" id="472368"/>
    <lineage>
        <taxon>Eukaryota</taxon>
        <taxon>Viridiplantae</taxon>
        <taxon>Streptophyta</taxon>
        <taxon>Embryophyta</taxon>
        <taxon>Tracheophyta</taxon>
        <taxon>Spermatophyta</taxon>
        <taxon>Magnoliopsida</taxon>
        <taxon>eudicotyledons</taxon>
        <taxon>Gunneridae</taxon>
        <taxon>Pentapetalae</taxon>
        <taxon>asterids</taxon>
        <taxon>lamiids</taxon>
        <taxon>Lamiales</taxon>
        <taxon>Gesneriaceae</taxon>
        <taxon>Didymocarpoideae</taxon>
        <taxon>Trichosporeae</taxon>
        <taxon>Loxocarpinae</taxon>
        <taxon>Dorcoceras</taxon>
    </lineage>
</organism>